<evidence type="ECO:0000313" key="2">
    <source>
        <dbReference type="Proteomes" id="UP000789759"/>
    </source>
</evidence>
<keyword evidence="2" id="KW-1185">Reference proteome</keyword>
<reference evidence="1" key="1">
    <citation type="submission" date="2021-06" db="EMBL/GenBank/DDBJ databases">
        <authorList>
            <person name="Kallberg Y."/>
            <person name="Tangrot J."/>
            <person name="Rosling A."/>
        </authorList>
    </citation>
    <scope>NUCLEOTIDE SEQUENCE</scope>
    <source>
        <strain evidence="1">FL966</strain>
    </source>
</reference>
<name>A0A9N8W081_9GLOM</name>
<accession>A0A9N8W081</accession>
<proteinExistence type="predicted"/>
<evidence type="ECO:0000313" key="1">
    <source>
        <dbReference type="EMBL" id="CAG8472543.1"/>
    </source>
</evidence>
<sequence>MLPLFKDQILESTKNERFKTELNVELSSFLNTILDKNLQQKNTNFEISHCITNLISEGDGHL</sequence>
<dbReference type="Proteomes" id="UP000789759">
    <property type="component" value="Unassembled WGS sequence"/>
</dbReference>
<protein>
    <submittedName>
        <fullName evidence="1">9624_t:CDS:1</fullName>
    </submittedName>
</protein>
<comment type="caution">
    <text evidence="1">The sequence shown here is derived from an EMBL/GenBank/DDBJ whole genome shotgun (WGS) entry which is preliminary data.</text>
</comment>
<dbReference type="AlphaFoldDB" id="A0A9N8W081"/>
<dbReference type="EMBL" id="CAJVQA010000396">
    <property type="protein sequence ID" value="CAG8472543.1"/>
    <property type="molecule type" value="Genomic_DNA"/>
</dbReference>
<gene>
    <name evidence="1" type="ORF">CPELLU_LOCUS1140</name>
</gene>
<organism evidence="1 2">
    <name type="scientific">Cetraspora pellucida</name>
    <dbReference type="NCBI Taxonomy" id="1433469"/>
    <lineage>
        <taxon>Eukaryota</taxon>
        <taxon>Fungi</taxon>
        <taxon>Fungi incertae sedis</taxon>
        <taxon>Mucoromycota</taxon>
        <taxon>Glomeromycotina</taxon>
        <taxon>Glomeromycetes</taxon>
        <taxon>Diversisporales</taxon>
        <taxon>Gigasporaceae</taxon>
        <taxon>Cetraspora</taxon>
    </lineage>
</organism>